<dbReference type="InterPro" id="IPR052026">
    <property type="entry name" value="ExeA_AAA_ATPase_DNA-bind"/>
</dbReference>
<dbReference type="PROSITE" id="PS00675">
    <property type="entry name" value="SIGMA54_INTERACT_1"/>
    <property type="match status" value="1"/>
</dbReference>
<dbReference type="InterPro" id="IPR025662">
    <property type="entry name" value="Sigma_54_int_dom_ATP-bd_1"/>
</dbReference>
<dbReference type="RefSeq" id="WP_107185301.1">
    <property type="nucleotide sequence ID" value="NZ_JAWQGC010000001.1"/>
</dbReference>
<dbReference type="InterPro" id="IPR008868">
    <property type="entry name" value="TniB"/>
</dbReference>
<dbReference type="InterPro" id="IPR027417">
    <property type="entry name" value="P-loop_NTPase"/>
</dbReference>
<dbReference type="AlphaFoldDB" id="A0A2T3KU97"/>
<organism evidence="1 2">
    <name type="scientific">Photobacterium leiognathi subsp. mandapamensis</name>
    <name type="common">Photobacterium mandapamensis</name>
    <dbReference type="NCBI Taxonomy" id="48408"/>
    <lineage>
        <taxon>Bacteria</taxon>
        <taxon>Pseudomonadati</taxon>
        <taxon>Pseudomonadota</taxon>
        <taxon>Gammaproteobacteria</taxon>
        <taxon>Vibrionales</taxon>
        <taxon>Vibrionaceae</taxon>
        <taxon>Photobacterium</taxon>
    </lineage>
</organism>
<dbReference type="Proteomes" id="UP000240530">
    <property type="component" value="Unassembled WGS sequence"/>
</dbReference>
<name>A0A2T3KU97_PHOLD</name>
<accession>A0A2T3KU97</accession>
<gene>
    <name evidence="1" type="ORF">C0W93_12635</name>
</gene>
<dbReference type="PANTHER" id="PTHR35894">
    <property type="entry name" value="GENERAL SECRETION PATHWAY PROTEIN A-RELATED"/>
    <property type="match status" value="1"/>
</dbReference>
<dbReference type="EMBL" id="PYNS01000013">
    <property type="protein sequence ID" value="PSV10299.1"/>
    <property type="molecule type" value="Genomic_DNA"/>
</dbReference>
<dbReference type="SUPFAM" id="SSF52540">
    <property type="entry name" value="P-loop containing nucleoside triphosphate hydrolases"/>
    <property type="match status" value="1"/>
</dbReference>
<dbReference type="Gene3D" id="3.40.50.300">
    <property type="entry name" value="P-loop containing nucleotide triphosphate hydrolases"/>
    <property type="match status" value="1"/>
</dbReference>
<dbReference type="CDD" id="cd00009">
    <property type="entry name" value="AAA"/>
    <property type="match status" value="1"/>
</dbReference>
<comment type="caution">
    <text evidence="1">The sequence shown here is derived from an EMBL/GenBank/DDBJ whole genome shotgun (WGS) entry which is preliminary data.</text>
</comment>
<evidence type="ECO:0000313" key="1">
    <source>
        <dbReference type="EMBL" id="PSV10299.1"/>
    </source>
</evidence>
<protein>
    <submittedName>
        <fullName evidence="1">Uncharacterized protein</fullName>
    </submittedName>
</protein>
<dbReference type="PANTHER" id="PTHR35894:SF1">
    <property type="entry name" value="PHOSPHORIBULOKINASE _ URIDINE KINASE FAMILY"/>
    <property type="match status" value="1"/>
</dbReference>
<reference evidence="1 2" key="1">
    <citation type="submission" date="2018-03" db="EMBL/GenBank/DDBJ databases">
        <title>Whole genome sequencing of Histamine producing bacteria.</title>
        <authorList>
            <person name="Butler K."/>
        </authorList>
    </citation>
    <scope>NUCLEOTIDE SEQUENCE [LARGE SCALE GENOMIC DNA]</scope>
    <source>
        <strain evidence="1 2">Res.4.1</strain>
    </source>
</reference>
<evidence type="ECO:0000313" key="2">
    <source>
        <dbReference type="Proteomes" id="UP000240530"/>
    </source>
</evidence>
<proteinExistence type="predicted"/>
<dbReference type="Pfam" id="PF05621">
    <property type="entry name" value="TniB"/>
    <property type="match status" value="1"/>
</dbReference>
<sequence length="325" mass="37330">MMNSIHQQLISQFNECFAPFSPFDQLLDDLTRLREQSQFSGFKTSMLITGDTGSGKSALIHHFEHQCKNDGKPCVIVTRVRPTLEETLQQMLIDVDDFRRRKIPKRISELGLIERLMDCLKAKGVGLIIINESQELTELKSEHQRREIANKLKMISEEASVSIVFVGMPWADEILSDPQWDSRVRIRRTIPYFKLSSLDEMRRYAKCLKLLSKVIPVEERPQLEQAEYCFPLFALCKGEMRGLKYLLSEALCVALEEGASTITPIHCAKACEVIYGFIDEDNPFKKTIEEISVVEIEKYACSEDDKLIDRKFSKAISIMDLLVKK</sequence>